<evidence type="ECO:0000313" key="7">
    <source>
        <dbReference type="EMBL" id="GAA2225188.1"/>
    </source>
</evidence>
<evidence type="ECO:0000256" key="5">
    <source>
        <dbReference type="ARBA" id="ARBA00023172"/>
    </source>
</evidence>
<evidence type="ECO:0000256" key="6">
    <source>
        <dbReference type="RuleBase" id="RU365089"/>
    </source>
</evidence>
<organism evidence="7 8">
    <name type="scientific">Streptomyces indiaensis</name>
    <dbReference type="NCBI Taxonomy" id="284033"/>
    <lineage>
        <taxon>Bacteria</taxon>
        <taxon>Bacillati</taxon>
        <taxon>Actinomycetota</taxon>
        <taxon>Actinomycetes</taxon>
        <taxon>Kitasatosporales</taxon>
        <taxon>Streptomycetaceae</taxon>
        <taxon>Streptomyces</taxon>
    </lineage>
</organism>
<dbReference type="PANTHER" id="PTHR33217">
    <property type="entry name" value="TRANSPOSASE FOR INSERTION SEQUENCE ELEMENT IS1081"/>
    <property type="match status" value="1"/>
</dbReference>
<keyword evidence="5 6" id="KW-0233">DNA recombination</keyword>
<dbReference type="EMBL" id="BAAART010000037">
    <property type="protein sequence ID" value="GAA2225188.1"/>
    <property type="molecule type" value="Genomic_DNA"/>
</dbReference>
<evidence type="ECO:0000256" key="4">
    <source>
        <dbReference type="ARBA" id="ARBA00023125"/>
    </source>
</evidence>
<reference evidence="8" key="1">
    <citation type="journal article" date="2019" name="Int. J. Syst. Evol. Microbiol.">
        <title>The Global Catalogue of Microorganisms (GCM) 10K type strain sequencing project: providing services to taxonomists for standard genome sequencing and annotation.</title>
        <authorList>
            <consortium name="The Broad Institute Genomics Platform"/>
            <consortium name="The Broad Institute Genome Sequencing Center for Infectious Disease"/>
            <person name="Wu L."/>
            <person name="Ma J."/>
        </authorList>
    </citation>
    <scope>NUCLEOTIDE SEQUENCE [LARGE SCALE GENOMIC DNA]</scope>
    <source>
        <strain evidence="8">JCM 3053</strain>
    </source>
</reference>
<dbReference type="Pfam" id="PF00872">
    <property type="entry name" value="Transposase_mut"/>
    <property type="match status" value="1"/>
</dbReference>
<evidence type="ECO:0000313" key="8">
    <source>
        <dbReference type="Proteomes" id="UP001501474"/>
    </source>
</evidence>
<comment type="function">
    <text evidence="1 6">Required for the transposition of the insertion element.</text>
</comment>
<keyword evidence="4 6" id="KW-0238">DNA-binding</keyword>
<sequence length="57" mass="6556">MHDEDELLAFYDFPAEHWVHLRSTNPIESTFATVRLRTKVTKGVPAAGPPGWRWFSS</sequence>
<comment type="similarity">
    <text evidence="2 6">Belongs to the transposase mutator family.</text>
</comment>
<evidence type="ECO:0000256" key="3">
    <source>
        <dbReference type="ARBA" id="ARBA00022578"/>
    </source>
</evidence>
<keyword evidence="6" id="KW-0814">Transposable element</keyword>
<name>A0ABP5Q731_9ACTN</name>
<evidence type="ECO:0000256" key="2">
    <source>
        <dbReference type="ARBA" id="ARBA00010961"/>
    </source>
</evidence>
<dbReference type="PANTHER" id="PTHR33217:SF9">
    <property type="entry name" value="MUTATOR FAMILY TRANSPOSASE"/>
    <property type="match status" value="1"/>
</dbReference>
<gene>
    <name evidence="7" type="ORF">GCM10010104_16240</name>
</gene>
<proteinExistence type="inferred from homology"/>
<accession>A0ABP5Q731</accession>
<dbReference type="Proteomes" id="UP001501474">
    <property type="component" value="Unassembled WGS sequence"/>
</dbReference>
<keyword evidence="3 6" id="KW-0815">Transposition</keyword>
<evidence type="ECO:0000256" key="1">
    <source>
        <dbReference type="ARBA" id="ARBA00002190"/>
    </source>
</evidence>
<protein>
    <recommendedName>
        <fullName evidence="6">Mutator family transposase</fullName>
    </recommendedName>
</protein>
<keyword evidence="8" id="KW-1185">Reference proteome</keyword>
<comment type="caution">
    <text evidence="7">The sequence shown here is derived from an EMBL/GenBank/DDBJ whole genome shotgun (WGS) entry which is preliminary data.</text>
</comment>
<dbReference type="InterPro" id="IPR001207">
    <property type="entry name" value="Transposase_mutator"/>
</dbReference>